<evidence type="ECO:0000313" key="4">
    <source>
        <dbReference type="EMBL" id="MCH5600205.1"/>
    </source>
</evidence>
<dbReference type="SUPFAM" id="SSF52922">
    <property type="entry name" value="TK C-terminal domain-like"/>
    <property type="match status" value="1"/>
</dbReference>
<evidence type="ECO:0000313" key="5">
    <source>
        <dbReference type="Proteomes" id="UP001202248"/>
    </source>
</evidence>
<accession>A0ABS9SPB5</accession>
<evidence type="ECO:0000256" key="1">
    <source>
        <dbReference type="ARBA" id="ARBA00005623"/>
    </source>
</evidence>
<reference evidence="4 5" key="1">
    <citation type="submission" date="2022-02" db="EMBL/GenBank/DDBJ databases">
        <authorList>
            <person name="Min J."/>
        </authorList>
    </citation>
    <scope>NUCLEOTIDE SEQUENCE [LARGE SCALE GENOMIC DNA]</scope>
    <source>
        <strain evidence="4 5">GR10-1</strain>
    </source>
</reference>
<dbReference type="InterPro" id="IPR005593">
    <property type="entry name" value="Xul5P/Fru6P_PKetolase"/>
</dbReference>
<dbReference type="SUPFAM" id="SSF52518">
    <property type="entry name" value="Thiamin diphosphate-binding fold (THDP-binding)"/>
    <property type="match status" value="1"/>
</dbReference>
<proteinExistence type="inferred from homology"/>
<evidence type="ECO:0000256" key="2">
    <source>
        <dbReference type="ARBA" id="ARBA00023239"/>
    </source>
</evidence>
<dbReference type="Gene3D" id="3.40.50.920">
    <property type="match status" value="1"/>
</dbReference>
<dbReference type="Proteomes" id="UP001202248">
    <property type="component" value="Unassembled WGS sequence"/>
</dbReference>
<gene>
    <name evidence="4" type="ORF">MKP09_20915</name>
</gene>
<dbReference type="PANTHER" id="PTHR31273">
    <property type="entry name" value="PHOSPHOKETOLASE-RELATED"/>
    <property type="match status" value="1"/>
</dbReference>
<dbReference type="Gene3D" id="3.40.50.970">
    <property type="match status" value="1"/>
</dbReference>
<evidence type="ECO:0000259" key="3">
    <source>
        <dbReference type="Pfam" id="PF09363"/>
    </source>
</evidence>
<dbReference type="Pfam" id="PF09363">
    <property type="entry name" value="XFP_C"/>
    <property type="match status" value="1"/>
</dbReference>
<dbReference type="InterPro" id="IPR018969">
    <property type="entry name" value="Xul5P/Fru6P_PKetolase_C"/>
</dbReference>
<protein>
    <recommendedName>
        <fullName evidence="3">Xylulose 5-phosphate/Fructose 6-phosphate phosphoketolase C-terminal domain-containing protein</fullName>
    </recommendedName>
</protein>
<keyword evidence="5" id="KW-1185">Reference proteome</keyword>
<dbReference type="EMBL" id="JAKWBL010000004">
    <property type="protein sequence ID" value="MCH5600205.1"/>
    <property type="molecule type" value="Genomic_DNA"/>
</dbReference>
<dbReference type="Pfam" id="PF03894">
    <property type="entry name" value="XFP"/>
    <property type="match status" value="1"/>
</dbReference>
<comment type="caution">
    <text evidence="4">The sequence shown here is derived from an EMBL/GenBank/DDBJ whole genome shotgun (WGS) entry which is preliminary data.</text>
</comment>
<name>A0ABS9SPB5_9BACT</name>
<feature type="domain" description="Xylulose 5-phosphate/Fructose 6-phosphate phosphoketolase C-terminal" evidence="3">
    <location>
        <begin position="128"/>
        <end position="294"/>
    </location>
</feature>
<organism evidence="4 5">
    <name type="scientific">Niabella ginsengisoli</name>
    <dbReference type="NCBI Taxonomy" id="522298"/>
    <lineage>
        <taxon>Bacteria</taxon>
        <taxon>Pseudomonadati</taxon>
        <taxon>Bacteroidota</taxon>
        <taxon>Chitinophagia</taxon>
        <taxon>Chitinophagales</taxon>
        <taxon>Chitinophagaceae</taxon>
        <taxon>Niabella</taxon>
    </lineage>
</organism>
<comment type="similarity">
    <text evidence="1">Belongs to the XFP family.</text>
</comment>
<dbReference type="PANTHER" id="PTHR31273:SF0">
    <property type="entry name" value="PHOSPHOKETOLASE-RELATED"/>
    <property type="match status" value="1"/>
</dbReference>
<dbReference type="InterPro" id="IPR009014">
    <property type="entry name" value="Transketo_C/PFOR_II"/>
</dbReference>
<dbReference type="InterPro" id="IPR029061">
    <property type="entry name" value="THDP-binding"/>
</dbReference>
<keyword evidence="2" id="KW-0456">Lyase</keyword>
<sequence>MEVLSEHQCEGWLEGYVLTGRHGLFNCYEAFIHIIDSMFNQHAKWLKMTSEISWRKKLPSLNILLASHVWRQDHNGFTHQDPGFIDHVINKKASVVRVYLPPDANCLLSVTDHCLKSRHYVNVIIAGKHPSPQWLTMDEAVTHCTKGIGIWKWASNDEGAEPDVVMACAGDVPSLETIAAVSILREKCPDIKIRVVNVVDLMRLQPASEHPHGLSDTDFDALFTKNKPVIFAFHGYPWLIHRLTYRRTNHNNIHVRGYKEEGTITTPFDMTVLNQMDRFNLVQDVLNRLPQLGDTYLI</sequence>